<dbReference type="InterPro" id="IPR011709">
    <property type="entry name" value="DEAD-box_helicase_OB_fold"/>
</dbReference>
<evidence type="ECO:0000256" key="4">
    <source>
        <dbReference type="ARBA" id="ARBA00022840"/>
    </source>
</evidence>
<dbReference type="GO" id="GO:0003724">
    <property type="term" value="F:RNA helicase activity"/>
    <property type="evidence" value="ECO:0007669"/>
    <property type="project" value="UniProtKB-EC"/>
</dbReference>
<dbReference type="EMBL" id="KK121761">
    <property type="protein sequence ID" value="KFM81147.1"/>
    <property type="molecule type" value="Genomic_DNA"/>
</dbReference>
<keyword evidence="4" id="KW-0067">ATP-binding</keyword>
<evidence type="ECO:0000313" key="8">
    <source>
        <dbReference type="Proteomes" id="UP000054359"/>
    </source>
</evidence>
<dbReference type="OMA" id="IICYPSY"/>
<dbReference type="CDD" id="cd18791">
    <property type="entry name" value="SF2_C_RHA"/>
    <property type="match status" value="1"/>
</dbReference>
<dbReference type="Pfam" id="PF00271">
    <property type="entry name" value="Helicase_C"/>
    <property type="match status" value="1"/>
</dbReference>
<dbReference type="InterPro" id="IPR001650">
    <property type="entry name" value="Helicase_C-like"/>
</dbReference>
<keyword evidence="8" id="KW-1185">Reference proteome</keyword>
<dbReference type="InterPro" id="IPR007502">
    <property type="entry name" value="Helicase-assoc_dom"/>
</dbReference>
<evidence type="ECO:0000313" key="7">
    <source>
        <dbReference type="EMBL" id="KFM81147.1"/>
    </source>
</evidence>
<dbReference type="Proteomes" id="UP000054359">
    <property type="component" value="Unassembled WGS sequence"/>
</dbReference>
<dbReference type="Pfam" id="PF21010">
    <property type="entry name" value="HA2_C"/>
    <property type="match status" value="1"/>
</dbReference>
<dbReference type="CDD" id="cd00590">
    <property type="entry name" value="RRM_SF"/>
    <property type="match status" value="1"/>
</dbReference>
<dbReference type="GO" id="GO:0003723">
    <property type="term" value="F:RNA binding"/>
    <property type="evidence" value="ECO:0007669"/>
    <property type="project" value="TreeGrafter"/>
</dbReference>
<dbReference type="InterPro" id="IPR035979">
    <property type="entry name" value="RBD_domain_sf"/>
</dbReference>
<dbReference type="AlphaFoldDB" id="A0A087UUV8"/>
<dbReference type="InterPro" id="IPR011545">
    <property type="entry name" value="DEAD/DEAH_box_helicase_dom"/>
</dbReference>
<dbReference type="PANTHER" id="PTHR18934:SF81">
    <property type="entry name" value="ATP-DEPENDENT RNA HELICASE DEAH11, CHLOROPLASTIC-RELATED"/>
    <property type="match status" value="1"/>
</dbReference>
<feature type="domain" description="Helicase C-terminal" evidence="6">
    <location>
        <begin position="223"/>
        <end position="395"/>
    </location>
</feature>
<dbReference type="InterPro" id="IPR014001">
    <property type="entry name" value="Helicase_ATP-bd"/>
</dbReference>
<organism evidence="7 8">
    <name type="scientific">Stegodyphus mimosarum</name>
    <name type="common">African social velvet spider</name>
    <dbReference type="NCBI Taxonomy" id="407821"/>
    <lineage>
        <taxon>Eukaryota</taxon>
        <taxon>Metazoa</taxon>
        <taxon>Ecdysozoa</taxon>
        <taxon>Arthropoda</taxon>
        <taxon>Chelicerata</taxon>
        <taxon>Arachnida</taxon>
        <taxon>Araneae</taxon>
        <taxon>Araneomorphae</taxon>
        <taxon>Entelegynae</taxon>
        <taxon>Eresoidea</taxon>
        <taxon>Eresidae</taxon>
        <taxon>Stegodyphus</taxon>
    </lineage>
</organism>
<dbReference type="InterPro" id="IPR048333">
    <property type="entry name" value="HA2_WH"/>
</dbReference>
<dbReference type="Pfam" id="PF07717">
    <property type="entry name" value="OB_NTP_bind"/>
    <property type="match status" value="1"/>
</dbReference>
<dbReference type="Pfam" id="PF00270">
    <property type="entry name" value="DEAD"/>
    <property type="match status" value="1"/>
</dbReference>
<evidence type="ECO:0000259" key="6">
    <source>
        <dbReference type="PROSITE" id="PS51194"/>
    </source>
</evidence>
<dbReference type="PROSITE" id="PS51192">
    <property type="entry name" value="HELICASE_ATP_BIND_1"/>
    <property type="match status" value="1"/>
</dbReference>
<dbReference type="SUPFAM" id="SSF52540">
    <property type="entry name" value="P-loop containing nucleoside triphosphate hydrolases"/>
    <property type="match status" value="1"/>
</dbReference>
<dbReference type="PANTHER" id="PTHR18934">
    <property type="entry name" value="ATP-DEPENDENT RNA HELICASE"/>
    <property type="match status" value="1"/>
</dbReference>
<reference evidence="7 8" key="1">
    <citation type="submission" date="2013-11" db="EMBL/GenBank/DDBJ databases">
        <title>Genome sequencing of Stegodyphus mimosarum.</title>
        <authorList>
            <person name="Bechsgaard J."/>
        </authorList>
    </citation>
    <scope>NUCLEOTIDE SEQUENCE [LARGE SCALE GENOMIC DNA]</scope>
</reference>
<dbReference type="Pfam" id="PF04408">
    <property type="entry name" value="WHD_HA2"/>
    <property type="match status" value="1"/>
</dbReference>
<keyword evidence="2" id="KW-0547">Nucleotide-binding</keyword>
<dbReference type="Gene3D" id="3.40.50.300">
    <property type="entry name" value="P-loop containing nucleotide triphosphate hydrolases"/>
    <property type="match status" value="2"/>
</dbReference>
<keyword evidence="3" id="KW-0378">Hydrolase</keyword>
<dbReference type="PROSITE" id="PS51194">
    <property type="entry name" value="HELICASE_CTER"/>
    <property type="match status" value="1"/>
</dbReference>
<name>A0A087UUV8_STEMI</name>
<evidence type="ECO:0000256" key="3">
    <source>
        <dbReference type="ARBA" id="ARBA00022801"/>
    </source>
</evidence>
<dbReference type="PROSITE" id="PS00690">
    <property type="entry name" value="DEAH_ATP_HELICASE"/>
    <property type="match status" value="1"/>
</dbReference>
<proteinExistence type="predicted"/>
<dbReference type="Pfam" id="PF24471">
    <property type="entry name" value="KH_DEAH11"/>
    <property type="match status" value="1"/>
</dbReference>
<gene>
    <name evidence="7" type="ORF">X975_18145</name>
</gene>
<dbReference type="SMART" id="SM00487">
    <property type="entry name" value="DEXDc"/>
    <property type="match status" value="1"/>
</dbReference>
<evidence type="ECO:0000256" key="1">
    <source>
        <dbReference type="ARBA" id="ARBA00012552"/>
    </source>
</evidence>
<dbReference type="STRING" id="407821.A0A087UUV8"/>
<accession>A0A087UUV8</accession>
<protein>
    <recommendedName>
        <fullName evidence="1">RNA helicase</fullName>
        <ecNumber evidence="1">3.6.4.13</ecNumber>
    </recommendedName>
</protein>
<sequence>MLEIHKLKIHFSRECNSLQRCLPIYSRKTEILRLLRYYSVSVVVAETGSGKSTQLVEYFLQSDAAERGTIICTQPRKIAALSLTEFVSGQIGSAVGQVVGYDIGTEKKYCFKTKIIFMTDYSLLKMCLRNRHLKDISCVVIDEAHERTLYTDLLLGMIKNCVQMRPDFRVVITSATINPDVFKTYFNLPHEAIINVPGRMYPVEVVWMKNDVSVGWDHVEACVKKAHDIHIKKGPGDILVFLTSPSEIGEAISMFKELCSSEDKTATLLCLHGKCDVQEQVKVFQTSTDGSRKIIFATNSAETSLTIPGVKYVVDSGMAKEMVFLPEKKKNALVLSFINKSSAEQRKGRAGRTQPGVCYRMYSEENYRVNMPPRSLPELLRTNLQKALLKILEFGIQPEYFEFIESPPKEAILVSLDSLEHLGAIKDNKLTSLGKQLAQLPIEPRFAKLIIRGIDMGIGYEAAIIAAIVSETGKLFMRPIDNKIEADNKKREFCLEEGDLCTYLDIYKRWLAEPRDRRYQWCVENFVNSKALNVAAKVVNEIVINLRKELCINLPKRYNNLAFKSNYEAIIFECFSENLCIFSGHPQTGYLSPYLSEMFFLHPSSSLCYLGKDTPEFLVYTTLMETSRNYLMDVTPISEETVRKAYQMGIFKLQVDILKYLQMHQMILGPFGESILIRHILGKGGCKIMDIENQIEKCTRTKNFRVDVKVDKGLVVIYIEKRFHTKVSDLINEIIQEAHLNMMNEEDIIQIVGSTTYFCLGAGGIISDIIMPGEFKEVIIENCHKNKSEHFIDFLKKIGPVQSVKIIKNMNNTIRISVIFFKAADAETALLSLHQQEARLSVRSVVCHPRNKDKSKPLFRILVTWCRIPSSGTGWIEFYTEEDCIAASGKLTNASFYIDDNYIQFTPSRHNVKELYMKNLPPLVTEKAIRVKLSERLPGFLKVRDVTIKREKPTEVSKKDIDFIKQELLKLFSRFTSPKNLLIDVKLPKAQDTQWNASVYFECLEDGERALRELADKAKLGQHLLHMQQILKSHLNCKILVYEAVEKNIAELAKDYKQRKICEEFSVIPNLKEGTIRIIFGCKNISELGDLRQKLMKLLQGRVIEWFGNPKAFFIFTKYGRVLIDKVENSTKTYIVLNNMRKSISIYGPVDECKNAERMIRDLVNNQSQSNTKVFDLNNSNIPPGFIKCLFNKYGLDLHGLIDDFNLKAAHLDVFYKKLMLEGQSIKLK</sequence>
<dbReference type="Gene3D" id="1.20.120.1080">
    <property type="match status" value="1"/>
</dbReference>
<dbReference type="GO" id="GO:0005524">
    <property type="term" value="F:ATP binding"/>
    <property type="evidence" value="ECO:0007669"/>
    <property type="project" value="UniProtKB-KW"/>
</dbReference>
<evidence type="ECO:0000256" key="2">
    <source>
        <dbReference type="ARBA" id="ARBA00022741"/>
    </source>
</evidence>
<dbReference type="GO" id="GO:0016787">
    <property type="term" value="F:hydrolase activity"/>
    <property type="evidence" value="ECO:0007669"/>
    <property type="project" value="UniProtKB-KW"/>
</dbReference>
<dbReference type="InterPro" id="IPR027417">
    <property type="entry name" value="P-loop_NTPase"/>
</dbReference>
<feature type="domain" description="Helicase ATP-binding" evidence="5">
    <location>
        <begin position="32"/>
        <end position="195"/>
    </location>
</feature>
<dbReference type="InterPro" id="IPR056245">
    <property type="entry name" value="KH_DEAH11/12"/>
</dbReference>
<dbReference type="SUPFAM" id="SSF54928">
    <property type="entry name" value="RNA-binding domain, RBD"/>
    <property type="match status" value="1"/>
</dbReference>
<dbReference type="SMART" id="SM00847">
    <property type="entry name" value="HA2"/>
    <property type="match status" value="1"/>
</dbReference>
<dbReference type="CDD" id="cd17917">
    <property type="entry name" value="DEXHc_RHA-like"/>
    <property type="match status" value="1"/>
</dbReference>
<evidence type="ECO:0000259" key="5">
    <source>
        <dbReference type="PROSITE" id="PS51192"/>
    </source>
</evidence>
<dbReference type="OrthoDB" id="10009520at2759"/>
<dbReference type="EC" id="3.6.4.13" evidence="1"/>
<dbReference type="SMART" id="SM00490">
    <property type="entry name" value="HELICc"/>
    <property type="match status" value="1"/>
</dbReference>
<feature type="non-terminal residue" evidence="7">
    <location>
        <position position="1229"/>
    </location>
</feature>
<dbReference type="InterPro" id="IPR002464">
    <property type="entry name" value="DNA/RNA_helicase_DEAH_CS"/>
</dbReference>